<proteinExistence type="predicted"/>
<dbReference type="AlphaFoldDB" id="A0A2P2R3D8"/>
<reference evidence="1" key="1">
    <citation type="submission" date="2018-02" db="EMBL/GenBank/DDBJ databases">
        <title>Rhizophora mucronata_Transcriptome.</title>
        <authorList>
            <person name="Meera S.P."/>
            <person name="Sreeshan A."/>
            <person name="Augustine A."/>
        </authorList>
    </citation>
    <scope>NUCLEOTIDE SEQUENCE</scope>
    <source>
        <tissue evidence="1">Leaf</tissue>
    </source>
</reference>
<dbReference type="EMBL" id="GGEC01093244">
    <property type="protein sequence ID" value="MBX73728.1"/>
    <property type="molecule type" value="Transcribed_RNA"/>
</dbReference>
<accession>A0A2P2R3D8</accession>
<evidence type="ECO:0000313" key="1">
    <source>
        <dbReference type="EMBL" id="MBX73728.1"/>
    </source>
</evidence>
<sequence length="26" mass="2939">MIIICNTTCGQYQNSNNIIIRIANLD</sequence>
<organism evidence="1">
    <name type="scientific">Rhizophora mucronata</name>
    <name type="common">Asiatic mangrove</name>
    <dbReference type="NCBI Taxonomy" id="61149"/>
    <lineage>
        <taxon>Eukaryota</taxon>
        <taxon>Viridiplantae</taxon>
        <taxon>Streptophyta</taxon>
        <taxon>Embryophyta</taxon>
        <taxon>Tracheophyta</taxon>
        <taxon>Spermatophyta</taxon>
        <taxon>Magnoliopsida</taxon>
        <taxon>eudicotyledons</taxon>
        <taxon>Gunneridae</taxon>
        <taxon>Pentapetalae</taxon>
        <taxon>rosids</taxon>
        <taxon>fabids</taxon>
        <taxon>Malpighiales</taxon>
        <taxon>Rhizophoraceae</taxon>
        <taxon>Rhizophora</taxon>
    </lineage>
</organism>
<protein>
    <submittedName>
        <fullName evidence="1">Uncharacterized protein</fullName>
    </submittedName>
</protein>
<name>A0A2P2R3D8_RHIMU</name>